<evidence type="ECO:0000313" key="3">
    <source>
        <dbReference type="EMBL" id="MEQ2172906.1"/>
    </source>
</evidence>
<sequence length="101" mass="11662">MILLQLTSISGSGSRSMMKMGCQVDLVRTMHFHVILSSLFPPCSYFELESSGVREEIRYHYRFKGKPRSESFPYRLADGQWHKIAITISTSHLLLHVDCNR</sequence>
<accession>A0ABV0NND1</accession>
<dbReference type="InterPro" id="IPR051586">
    <property type="entry name" value="PKC-binding_NELL"/>
</dbReference>
<evidence type="ECO:0000256" key="1">
    <source>
        <dbReference type="ARBA" id="ARBA00023180"/>
    </source>
</evidence>
<dbReference type="Pfam" id="PF02210">
    <property type="entry name" value="Laminin_G_2"/>
    <property type="match status" value="1"/>
</dbReference>
<proteinExistence type="predicted"/>
<dbReference type="SUPFAM" id="SSF49899">
    <property type="entry name" value="Concanavalin A-like lectins/glucanases"/>
    <property type="match status" value="1"/>
</dbReference>
<name>A0ABV0NND1_9TELE</name>
<dbReference type="EMBL" id="JAHRIO010043182">
    <property type="protein sequence ID" value="MEQ2172906.1"/>
    <property type="molecule type" value="Genomic_DNA"/>
</dbReference>
<dbReference type="Proteomes" id="UP001476798">
    <property type="component" value="Unassembled WGS sequence"/>
</dbReference>
<organism evidence="3 4">
    <name type="scientific">Goodea atripinnis</name>
    <dbReference type="NCBI Taxonomy" id="208336"/>
    <lineage>
        <taxon>Eukaryota</taxon>
        <taxon>Metazoa</taxon>
        <taxon>Chordata</taxon>
        <taxon>Craniata</taxon>
        <taxon>Vertebrata</taxon>
        <taxon>Euteleostomi</taxon>
        <taxon>Actinopterygii</taxon>
        <taxon>Neopterygii</taxon>
        <taxon>Teleostei</taxon>
        <taxon>Neoteleostei</taxon>
        <taxon>Acanthomorphata</taxon>
        <taxon>Ovalentaria</taxon>
        <taxon>Atherinomorphae</taxon>
        <taxon>Cyprinodontiformes</taxon>
        <taxon>Goodeidae</taxon>
        <taxon>Goodea</taxon>
    </lineage>
</organism>
<gene>
    <name evidence="3" type="primary">NELL1_3</name>
    <name evidence="3" type="ORF">GOODEAATRI_026194</name>
</gene>
<keyword evidence="1" id="KW-0325">Glycoprotein</keyword>
<keyword evidence="3" id="KW-0808">Transferase</keyword>
<evidence type="ECO:0000259" key="2">
    <source>
        <dbReference type="Pfam" id="PF02210"/>
    </source>
</evidence>
<feature type="domain" description="Laminin G" evidence="2">
    <location>
        <begin position="54"/>
        <end position="99"/>
    </location>
</feature>
<dbReference type="InterPro" id="IPR001791">
    <property type="entry name" value="Laminin_G"/>
</dbReference>
<comment type="caution">
    <text evidence="3">The sequence shown here is derived from an EMBL/GenBank/DDBJ whole genome shotgun (WGS) entry which is preliminary data.</text>
</comment>
<protein>
    <submittedName>
        <fullName evidence="3">Protein kinase C-binding protein nell1</fullName>
    </submittedName>
</protein>
<dbReference type="InterPro" id="IPR013320">
    <property type="entry name" value="ConA-like_dom_sf"/>
</dbReference>
<dbReference type="Gene3D" id="2.60.120.200">
    <property type="match status" value="1"/>
</dbReference>
<keyword evidence="4" id="KW-1185">Reference proteome</keyword>
<reference evidence="3 4" key="1">
    <citation type="submission" date="2021-06" db="EMBL/GenBank/DDBJ databases">
        <authorList>
            <person name="Palmer J.M."/>
        </authorList>
    </citation>
    <scope>NUCLEOTIDE SEQUENCE [LARGE SCALE GENOMIC DNA]</scope>
    <source>
        <strain evidence="3 4">GA_2019</strain>
        <tissue evidence="3">Muscle</tissue>
    </source>
</reference>
<dbReference type="PANTHER" id="PTHR24042">
    <property type="entry name" value="NEL HOMOLOG"/>
    <property type="match status" value="1"/>
</dbReference>
<evidence type="ECO:0000313" key="4">
    <source>
        <dbReference type="Proteomes" id="UP001476798"/>
    </source>
</evidence>
<dbReference type="GO" id="GO:0016301">
    <property type="term" value="F:kinase activity"/>
    <property type="evidence" value="ECO:0007669"/>
    <property type="project" value="UniProtKB-KW"/>
</dbReference>
<dbReference type="PANTHER" id="PTHR24042:SF2">
    <property type="entry name" value="PROTEIN KINASE C-BINDING PROTEIN NELL1"/>
    <property type="match status" value="1"/>
</dbReference>
<keyword evidence="3" id="KW-0418">Kinase</keyword>